<evidence type="ECO:0000256" key="4">
    <source>
        <dbReference type="ARBA" id="ARBA00023180"/>
    </source>
</evidence>
<evidence type="ECO:0000256" key="5">
    <source>
        <dbReference type="ARBA" id="ARBA00023295"/>
    </source>
</evidence>
<keyword evidence="12" id="KW-1185">Reference proteome</keyword>
<feature type="active site" description="Proton donor" evidence="7">
    <location>
        <position position="99"/>
    </location>
</feature>
<dbReference type="Proteomes" id="UP001454036">
    <property type="component" value="Unassembled WGS sequence"/>
</dbReference>
<evidence type="ECO:0000256" key="1">
    <source>
        <dbReference type="ARBA" id="ARBA00022679"/>
    </source>
</evidence>
<dbReference type="PIRSF" id="PIRSF005604">
    <property type="entry name" value="XET"/>
    <property type="match status" value="1"/>
</dbReference>
<feature type="signal peptide" evidence="9">
    <location>
        <begin position="1"/>
        <end position="20"/>
    </location>
</feature>
<dbReference type="InterPro" id="IPR008263">
    <property type="entry name" value="GH16_AS"/>
</dbReference>
<dbReference type="PROSITE" id="PS51762">
    <property type="entry name" value="GH16_2"/>
    <property type="match status" value="1"/>
</dbReference>
<dbReference type="SUPFAM" id="SSF49899">
    <property type="entry name" value="Concanavalin A-like lectins/glucanases"/>
    <property type="match status" value="1"/>
</dbReference>
<comment type="subcellular location">
    <subcellularLocation>
        <location evidence="9">Secreted</location>
        <location evidence="9">Cell wall</location>
    </subcellularLocation>
    <subcellularLocation>
        <location evidence="9">Secreted</location>
        <location evidence="9">Extracellular space</location>
        <location evidence="9">Apoplast</location>
    </subcellularLocation>
</comment>
<dbReference type="Pfam" id="PF00722">
    <property type="entry name" value="Glyco_hydro_16"/>
    <property type="match status" value="1"/>
</dbReference>
<feature type="active site" description="Nucleophile" evidence="7">
    <location>
        <position position="95"/>
    </location>
</feature>
<dbReference type="CDD" id="cd02176">
    <property type="entry name" value="GH16_XET"/>
    <property type="match status" value="1"/>
</dbReference>
<evidence type="ECO:0000256" key="7">
    <source>
        <dbReference type="PIRSR" id="PIRSR005604-1"/>
    </source>
</evidence>
<evidence type="ECO:0000256" key="6">
    <source>
        <dbReference type="ARBA" id="ARBA00038488"/>
    </source>
</evidence>
<feature type="glycosylation site" description="N-linked (GlcNAc...) asparagine" evidence="8">
    <location>
        <position position="103"/>
    </location>
</feature>
<keyword evidence="9" id="KW-0961">Cell wall biogenesis/degradation</keyword>
<protein>
    <recommendedName>
        <fullName evidence="9">Xyloglucan endotransglucosylase/hydrolase</fullName>
        <ecNumber evidence="9">2.4.1.207</ecNumber>
    </recommendedName>
</protein>
<dbReference type="InterPro" id="IPR013320">
    <property type="entry name" value="ConA-like_dom_sf"/>
</dbReference>
<comment type="function">
    <text evidence="9">Catalyzes xyloglucan endohydrolysis (XEH) and/or endotransglycosylation (XET). Cleaves and religates xyloglucan polymers, an essential constituent of the primary cell wall, and thereby participates in cell wall construction of growing tissues.</text>
</comment>
<evidence type="ECO:0000313" key="11">
    <source>
        <dbReference type="EMBL" id="GAA0175150.1"/>
    </source>
</evidence>
<comment type="caution">
    <text evidence="11">The sequence shown here is derived from an EMBL/GenBank/DDBJ whole genome shotgun (WGS) entry which is preliminary data.</text>
</comment>
<comment type="PTM">
    <text evidence="9">Contains at least one intrachain disulfide bond essential for its enzymatic activity.</text>
</comment>
<dbReference type="PROSITE" id="PS01034">
    <property type="entry name" value="GH16_1"/>
    <property type="match status" value="1"/>
</dbReference>
<dbReference type="GO" id="GO:0042546">
    <property type="term" value="P:cell wall biogenesis"/>
    <property type="evidence" value="ECO:0007669"/>
    <property type="project" value="InterPro"/>
</dbReference>
<dbReference type="GO" id="GO:0010411">
    <property type="term" value="P:xyloglucan metabolic process"/>
    <property type="evidence" value="ECO:0007669"/>
    <property type="project" value="InterPro"/>
</dbReference>
<proteinExistence type="inferred from homology"/>
<dbReference type="GO" id="GO:0071555">
    <property type="term" value="P:cell wall organization"/>
    <property type="evidence" value="ECO:0007669"/>
    <property type="project" value="UniProtKB-KW"/>
</dbReference>
<gene>
    <name evidence="11" type="ORF">LIER_28385</name>
</gene>
<dbReference type="EMBL" id="BAABME010009429">
    <property type="protein sequence ID" value="GAA0175150.1"/>
    <property type="molecule type" value="Genomic_DNA"/>
</dbReference>
<dbReference type="InterPro" id="IPR016455">
    <property type="entry name" value="XTH"/>
</dbReference>
<dbReference type="GO" id="GO:0048046">
    <property type="term" value="C:apoplast"/>
    <property type="evidence" value="ECO:0007669"/>
    <property type="project" value="UniProtKB-SubCell"/>
</dbReference>
<evidence type="ECO:0000256" key="8">
    <source>
        <dbReference type="PIRSR" id="PIRSR005604-2"/>
    </source>
</evidence>
<dbReference type="FunFam" id="2.60.120.200:FF:000025">
    <property type="entry name" value="Xyloglucan endotransglucosylase/hydrolase"/>
    <property type="match status" value="1"/>
</dbReference>
<dbReference type="Gene3D" id="2.60.120.200">
    <property type="match status" value="1"/>
</dbReference>
<dbReference type="GO" id="GO:0016762">
    <property type="term" value="F:xyloglucan:xyloglucosyl transferase activity"/>
    <property type="evidence" value="ECO:0007669"/>
    <property type="project" value="UniProtKB-EC"/>
</dbReference>
<sequence>MSVLLHLFISLLMFPNIAFCSNFTDIFEPKWAPDHIVSQGNHIVLTLDPQSGCGFASKKNYLFGKTSAQIKLVEGDSAGTVTAFYMSSDGANHDELDFEFLGNSSGEPYLVQTNIYINGTGDREQRHSLWFDPSKDFHTYSFFWNRRTIMFLVDDIPIRVFKNKERNGIPYPKSRAMGIHGSLWNADDWATQGGRIKTNWSHAPFLAAFQSFEVDACELSPDIDDASEKCGKQRQFWWDKPEMNKLDRMKKRAFKSVQAKYLLYDYCKDTSRFTEIPKECQYEY</sequence>
<evidence type="ECO:0000313" key="12">
    <source>
        <dbReference type="Proteomes" id="UP001454036"/>
    </source>
</evidence>
<dbReference type="InterPro" id="IPR044791">
    <property type="entry name" value="Beta-glucanase/XTH"/>
</dbReference>
<evidence type="ECO:0000259" key="10">
    <source>
        <dbReference type="PROSITE" id="PS51762"/>
    </source>
</evidence>
<accession>A0AAV3RFW3</accession>
<keyword evidence="9" id="KW-0964">Secreted</keyword>
<dbReference type="InterPro" id="IPR010713">
    <property type="entry name" value="XET_C"/>
</dbReference>
<name>A0AAV3RFW3_LITER</name>
<keyword evidence="4" id="KW-0325">Glycoprotein</keyword>
<organism evidence="11 12">
    <name type="scientific">Lithospermum erythrorhizon</name>
    <name type="common">Purple gromwell</name>
    <name type="synonym">Lithospermum officinale var. erythrorhizon</name>
    <dbReference type="NCBI Taxonomy" id="34254"/>
    <lineage>
        <taxon>Eukaryota</taxon>
        <taxon>Viridiplantae</taxon>
        <taxon>Streptophyta</taxon>
        <taxon>Embryophyta</taxon>
        <taxon>Tracheophyta</taxon>
        <taxon>Spermatophyta</taxon>
        <taxon>Magnoliopsida</taxon>
        <taxon>eudicotyledons</taxon>
        <taxon>Gunneridae</taxon>
        <taxon>Pentapetalae</taxon>
        <taxon>asterids</taxon>
        <taxon>lamiids</taxon>
        <taxon>Boraginales</taxon>
        <taxon>Boraginaceae</taxon>
        <taxon>Boraginoideae</taxon>
        <taxon>Lithospermeae</taxon>
        <taxon>Lithospermum</taxon>
    </lineage>
</organism>
<feature type="domain" description="GH16" evidence="10">
    <location>
        <begin position="7"/>
        <end position="209"/>
    </location>
</feature>
<evidence type="ECO:0000256" key="3">
    <source>
        <dbReference type="ARBA" id="ARBA00023157"/>
    </source>
</evidence>
<keyword evidence="9" id="KW-0732">Signal</keyword>
<keyword evidence="9" id="KW-0052">Apoplast</keyword>
<keyword evidence="5 9" id="KW-0326">Glycosidase</keyword>
<reference evidence="11 12" key="1">
    <citation type="submission" date="2024-01" db="EMBL/GenBank/DDBJ databases">
        <title>The complete chloroplast genome sequence of Lithospermum erythrorhizon: insights into the phylogenetic relationship among Boraginaceae species and the maternal lineages of purple gromwells.</title>
        <authorList>
            <person name="Okada T."/>
            <person name="Watanabe K."/>
        </authorList>
    </citation>
    <scope>NUCLEOTIDE SEQUENCE [LARGE SCALE GENOMIC DNA]</scope>
</reference>
<feature type="chain" id="PRO_5043110055" description="Xyloglucan endotransglucosylase/hydrolase" evidence="9">
    <location>
        <begin position="21"/>
        <end position="284"/>
    </location>
</feature>
<dbReference type="PANTHER" id="PTHR31062">
    <property type="entry name" value="XYLOGLUCAN ENDOTRANSGLUCOSYLASE/HYDROLASE PROTEIN 8-RELATED"/>
    <property type="match status" value="1"/>
</dbReference>
<evidence type="ECO:0000256" key="2">
    <source>
        <dbReference type="ARBA" id="ARBA00022801"/>
    </source>
</evidence>
<dbReference type="EC" id="2.4.1.207" evidence="9"/>
<keyword evidence="9" id="KW-0134">Cell wall</keyword>
<dbReference type="GO" id="GO:0004553">
    <property type="term" value="F:hydrolase activity, hydrolyzing O-glycosyl compounds"/>
    <property type="evidence" value="ECO:0007669"/>
    <property type="project" value="InterPro"/>
</dbReference>
<dbReference type="AlphaFoldDB" id="A0AAV3RFW3"/>
<keyword evidence="1 9" id="KW-0808">Transferase</keyword>
<dbReference type="Pfam" id="PF06955">
    <property type="entry name" value="XET_C"/>
    <property type="match status" value="1"/>
</dbReference>
<comment type="similarity">
    <text evidence="6">Belongs to the glycosyl hydrolase 16 family. XTH group 1 subfamily.</text>
</comment>
<evidence type="ECO:0000256" key="9">
    <source>
        <dbReference type="RuleBase" id="RU361120"/>
    </source>
</evidence>
<keyword evidence="2 9" id="KW-0378">Hydrolase</keyword>
<dbReference type="InterPro" id="IPR000757">
    <property type="entry name" value="Beta-glucanase-like"/>
</dbReference>
<keyword evidence="3" id="KW-1015">Disulfide bond</keyword>